<dbReference type="GO" id="GO:0004185">
    <property type="term" value="F:serine-type carboxypeptidase activity"/>
    <property type="evidence" value="ECO:0007669"/>
    <property type="project" value="UniProtKB-UniRule"/>
</dbReference>
<dbReference type="Proteomes" id="UP000807025">
    <property type="component" value="Unassembled WGS sequence"/>
</dbReference>
<dbReference type="PROSITE" id="PS00131">
    <property type="entry name" value="CARBOXYPEPT_SER_SER"/>
    <property type="match status" value="1"/>
</dbReference>
<evidence type="ECO:0000256" key="1">
    <source>
        <dbReference type="ARBA" id="ARBA00009431"/>
    </source>
</evidence>
<dbReference type="InterPro" id="IPR018202">
    <property type="entry name" value="Ser_caboxypep_ser_AS"/>
</dbReference>
<dbReference type="PANTHER" id="PTHR11802:SF113">
    <property type="entry name" value="SERINE CARBOXYPEPTIDASE CTSA-4.1"/>
    <property type="match status" value="1"/>
</dbReference>
<dbReference type="AlphaFoldDB" id="A0A9P6D586"/>
<keyword evidence="9" id="KW-1185">Reference proteome</keyword>
<dbReference type="InterPro" id="IPR029058">
    <property type="entry name" value="AB_hydrolase_fold"/>
</dbReference>
<keyword evidence="3 7" id="KW-0645">Protease</keyword>
<name>A0A9P6D586_PLEER</name>
<dbReference type="SUPFAM" id="SSF53474">
    <property type="entry name" value="alpha/beta-Hydrolases"/>
    <property type="match status" value="1"/>
</dbReference>
<dbReference type="EMBL" id="MU154615">
    <property type="protein sequence ID" value="KAF9491602.1"/>
    <property type="molecule type" value="Genomic_DNA"/>
</dbReference>
<comment type="similarity">
    <text evidence="1 7">Belongs to the peptidase S10 family.</text>
</comment>
<sequence>MYGPLAIHSGSAHYGSEPSIPKETLDALSDKDFTTLRHPAFPSYGVRVKRTRWCDETVKAYTGYIDIQDRHLYFSFFESRSDPDRDDVIFWTNGGPGCSSSTGLLMELGPCRIDAAFVPIFFEHFTEFKGRAFRMAGESYAGRYLPVYASAVYDQNEKLLQQGLTPINLVLLPRCRQWIQSSCIDHFDGIDCYAAAETCEAAIGFPYYQMGQNPYDVSKVCEGGIGSLCYPVLQNITRYLNSSYIRTLLGVDPTVTSFSFCSPAIELSFYLNNDRLHSSVEYIAQLLERDVHVLIYVGLYDWLVHWIGNERWTLDMEWSGKQEFNEQPLRDWVVDGRVTGRTRSAKGLTFTTIGAAGHLVPYDKPRESLEMVQRWLAGRPL</sequence>
<dbReference type="OrthoDB" id="443318at2759"/>
<gene>
    <name evidence="8" type="ORF">BDN71DRAFT_1484101</name>
</gene>
<dbReference type="Pfam" id="PF00450">
    <property type="entry name" value="Peptidase_S10"/>
    <property type="match status" value="3"/>
</dbReference>
<evidence type="ECO:0000256" key="5">
    <source>
        <dbReference type="ARBA" id="ARBA00022801"/>
    </source>
</evidence>
<dbReference type="EC" id="3.4.16.-" evidence="7"/>
<proteinExistence type="inferred from homology"/>
<evidence type="ECO:0000313" key="9">
    <source>
        <dbReference type="Proteomes" id="UP000807025"/>
    </source>
</evidence>
<accession>A0A9P6D586</accession>
<keyword evidence="5 7" id="KW-0378">Hydrolase</keyword>
<dbReference type="GO" id="GO:0006508">
    <property type="term" value="P:proteolysis"/>
    <property type="evidence" value="ECO:0007669"/>
    <property type="project" value="UniProtKB-KW"/>
</dbReference>
<keyword evidence="4" id="KW-0732">Signal</keyword>
<reference evidence="8" key="1">
    <citation type="submission" date="2020-11" db="EMBL/GenBank/DDBJ databases">
        <authorList>
            <consortium name="DOE Joint Genome Institute"/>
            <person name="Ahrendt S."/>
            <person name="Riley R."/>
            <person name="Andreopoulos W."/>
            <person name="Labutti K."/>
            <person name="Pangilinan J."/>
            <person name="Ruiz-Duenas F.J."/>
            <person name="Barrasa J.M."/>
            <person name="Sanchez-Garcia M."/>
            <person name="Camarero S."/>
            <person name="Miyauchi S."/>
            <person name="Serrano A."/>
            <person name="Linde D."/>
            <person name="Babiker R."/>
            <person name="Drula E."/>
            <person name="Ayuso-Fernandez I."/>
            <person name="Pacheco R."/>
            <person name="Padilla G."/>
            <person name="Ferreira P."/>
            <person name="Barriuso J."/>
            <person name="Kellner H."/>
            <person name="Castanera R."/>
            <person name="Alfaro M."/>
            <person name="Ramirez L."/>
            <person name="Pisabarro A.G."/>
            <person name="Kuo A."/>
            <person name="Tritt A."/>
            <person name="Lipzen A."/>
            <person name="He G."/>
            <person name="Yan M."/>
            <person name="Ng V."/>
            <person name="Cullen D."/>
            <person name="Martin F."/>
            <person name="Rosso M.-N."/>
            <person name="Henrissat B."/>
            <person name="Hibbett D."/>
            <person name="Martinez A.T."/>
            <person name="Grigoriev I.V."/>
        </authorList>
    </citation>
    <scope>NUCLEOTIDE SEQUENCE</scope>
    <source>
        <strain evidence="8">ATCC 90797</strain>
    </source>
</reference>
<dbReference type="PANTHER" id="PTHR11802">
    <property type="entry name" value="SERINE PROTEASE FAMILY S10 SERINE CARBOXYPEPTIDASE"/>
    <property type="match status" value="1"/>
</dbReference>
<dbReference type="GO" id="GO:0000324">
    <property type="term" value="C:fungal-type vacuole"/>
    <property type="evidence" value="ECO:0007669"/>
    <property type="project" value="TreeGrafter"/>
</dbReference>
<evidence type="ECO:0000256" key="7">
    <source>
        <dbReference type="RuleBase" id="RU361156"/>
    </source>
</evidence>
<dbReference type="Gene3D" id="3.40.50.1820">
    <property type="entry name" value="alpha/beta hydrolase"/>
    <property type="match status" value="3"/>
</dbReference>
<organism evidence="8 9">
    <name type="scientific">Pleurotus eryngii</name>
    <name type="common">Boletus of the steppes</name>
    <dbReference type="NCBI Taxonomy" id="5323"/>
    <lineage>
        <taxon>Eukaryota</taxon>
        <taxon>Fungi</taxon>
        <taxon>Dikarya</taxon>
        <taxon>Basidiomycota</taxon>
        <taxon>Agaricomycotina</taxon>
        <taxon>Agaricomycetes</taxon>
        <taxon>Agaricomycetidae</taxon>
        <taxon>Agaricales</taxon>
        <taxon>Pleurotineae</taxon>
        <taxon>Pleurotaceae</taxon>
        <taxon>Pleurotus</taxon>
    </lineage>
</organism>
<evidence type="ECO:0000256" key="3">
    <source>
        <dbReference type="ARBA" id="ARBA00022670"/>
    </source>
</evidence>
<protein>
    <recommendedName>
        <fullName evidence="7">Carboxypeptidase</fullName>
        <ecNumber evidence="7">3.4.16.-</ecNumber>
    </recommendedName>
</protein>
<evidence type="ECO:0000313" key="8">
    <source>
        <dbReference type="EMBL" id="KAF9491602.1"/>
    </source>
</evidence>
<dbReference type="PRINTS" id="PR00724">
    <property type="entry name" value="CRBOXYPTASEC"/>
</dbReference>
<keyword evidence="2 7" id="KW-0121">Carboxypeptidase</keyword>
<evidence type="ECO:0000256" key="6">
    <source>
        <dbReference type="ARBA" id="ARBA00023180"/>
    </source>
</evidence>
<keyword evidence="6" id="KW-0325">Glycoprotein</keyword>
<dbReference type="InterPro" id="IPR001563">
    <property type="entry name" value="Peptidase_S10"/>
</dbReference>
<evidence type="ECO:0000256" key="4">
    <source>
        <dbReference type="ARBA" id="ARBA00022729"/>
    </source>
</evidence>
<evidence type="ECO:0000256" key="2">
    <source>
        <dbReference type="ARBA" id="ARBA00022645"/>
    </source>
</evidence>
<comment type="caution">
    <text evidence="8">The sequence shown here is derived from an EMBL/GenBank/DDBJ whole genome shotgun (WGS) entry which is preliminary data.</text>
</comment>